<dbReference type="CDD" id="cd06261">
    <property type="entry name" value="TM_PBP2"/>
    <property type="match status" value="1"/>
</dbReference>
<dbReference type="EMBL" id="WISZ01000072">
    <property type="protein sequence ID" value="MQX08369.1"/>
    <property type="molecule type" value="Genomic_DNA"/>
</dbReference>
<dbReference type="Pfam" id="PF00528">
    <property type="entry name" value="BPD_transp_1"/>
    <property type="match status" value="1"/>
</dbReference>
<protein>
    <submittedName>
        <fullName evidence="9">ABC transporter permease subunit</fullName>
    </submittedName>
</protein>
<comment type="subcellular location">
    <subcellularLocation>
        <location evidence="1 7">Cell membrane</location>
        <topology evidence="1 7">Multi-pass membrane protein</topology>
    </subcellularLocation>
</comment>
<proteinExistence type="inferred from homology"/>
<feature type="transmembrane region" description="Helical" evidence="7">
    <location>
        <begin position="277"/>
        <end position="296"/>
    </location>
</feature>
<dbReference type="PANTHER" id="PTHR43163:SF6">
    <property type="entry name" value="DIPEPTIDE TRANSPORT SYSTEM PERMEASE PROTEIN DPPB-RELATED"/>
    <property type="match status" value="1"/>
</dbReference>
<dbReference type="SUPFAM" id="SSF161098">
    <property type="entry name" value="MetI-like"/>
    <property type="match status" value="1"/>
</dbReference>
<evidence type="ECO:0000256" key="5">
    <source>
        <dbReference type="ARBA" id="ARBA00022989"/>
    </source>
</evidence>
<name>A0A844A5I7_RHIFR</name>
<evidence type="ECO:0000256" key="6">
    <source>
        <dbReference type="ARBA" id="ARBA00023136"/>
    </source>
</evidence>
<feature type="transmembrane region" description="Helical" evidence="7">
    <location>
        <begin position="134"/>
        <end position="157"/>
    </location>
</feature>
<sequence>MFSFMLRRVLASIPTLLVVYTVTFAIAHLTPGSPWDSASANRPMEPAAKAALDAKYNLDEPLQVQYIGYLWGAVQGDLGPSFRDPSQSVADIVKKFLPTSLALGSMAIALAIVMGLLLGVVAALTRSRALDTAILFFCTFCVSLPTYIITAVLIVTMGVGLGLVPTFGWKGLFSTSAIVPVVSLALAPMAAIARYCRNCVLEVMHKDFVRSARAKGVKRSRIIAVHILRNALVPVVTVAGSYASSVLVGSFFVESIAGVPGFGRYFVLAVSARDYPVIIATTLVYAVIVVLCNLLVDIAHFMIDPRTREDVR</sequence>
<keyword evidence="2 7" id="KW-0813">Transport</keyword>
<dbReference type="RefSeq" id="WP_037435279.1">
    <property type="nucleotide sequence ID" value="NZ_BJNI01000066.1"/>
</dbReference>
<reference evidence="9 10" key="1">
    <citation type="journal article" date="2013" name="Genome Biol.">
        <title>Comparative genomics of the core and accessory genomes of 48 Sinorhizobium strains comprising five genospecies.</title>
        <authorList>
            <person name="Sugawara M."/>
            <person name="Epstein B."/>
            <person name="Badgley B.D."/>
            <person name="Unno T."/>
            <person name="Xu L."/>
            <person name="Reese J."/>
            <person name="Gyaneshwar P."/>
            <person name="Denny R."/>
            <person name="Mudge J."/>
            <person name="Bharti A.K."/>
            <person name="Farmer A.D."/>
            <person name="May G.D."/>
            <person name="Woodward J.E."/>
            <person name="Medigue C."/>
            <person name="Vallenet D."/>
            <person name="Lajus A."/>
            <person name="Rouy Z."/>
            <person name="Martinez-Vaz B."/>
            <person name="Tiffin P."/>
            <person name="Young N.D."/>
            <person name="Sadowsky M.J."/>
        </authorList>
    </citation>
    <scope>NUCLEOTIDE SEQUENCE [LARGE SCALE GENOMIC DNA]</scope>
    <source>
        <strain evidence="9 10">USDA205</strain>
    </source>
</reference>
<evidence type="ECO:0000259" key="8">
    <source>
        <dbReference type="PROSITE" id="PS50928"/>
    </source>
</evidence>
<evidence type="ECO:0000256" key="4">
    <source>
        <dbReference type="ARBA" id="ARBA00022692"/>
    </source>
</evidence>
<dbReference type="GO" id="GO:0005886">
    <property type="term" value="C:plasma membrane"/>
    <property type="evidence" value="ECO:0007669"/>
    <property type="project" value="UniProtKB-SubCell"/>
</dbReference>
<feature type="domain" description="ABC transmembrane type-1" evidence="8">
    <location>
        <begin position="97"/>
        <end position="296"/>
    </location>
</feature>
<feature type="transmembrane region" description="Helical" evidence="7">
    <location>
        <begin position="177"/>
        <end position="196"/>
    </location>
</feature>
<dbReference type="PANTHER" id="PTHR43163">
    <property type="entry name" value="DIPEPTIDE TRANSPORT SYSTEM PERMEASE PROTEIN DPPB-RELATED"/>
    <property type="match status" value="1"/>
</dbReference>
<dbReference type="Proteomes" id="UP000466694">
    <property type="component" value="Unassembled WGS sequence"/>
</dbReference>
<evidence type="ECO:0000313" key="9">
    <source>
        <dbReference type="EMBL" id="MQX08369.1"/>
    </source>
</evidence>
<dbReference type="InterPro" id="IPR000515">
    <property type="entry name" value="MetI-like"/>
</dbReference>
<keyword evidence="4 7" id="KW-0812">Transmembrane</keyword>
<comment type="caution">
    <text evidence="9">The sequence shown here is derived from an EMBL/GenBank/DDBJ whole genome shotgun (WGS) entry which is preliminary data.</text>
</comment>
<feature type="transmembrane region" description="Helical" evidence="7">
    <location>
        <begin position="101"/>
        <end position="122"/>
    </location>
</feature>
<evidence type="ECO:0000313" key="10">
    <source>
        <dbReference type="Proteomes" id="UP000466694"/>
    </source>
</evidence>
<organism evidence="9 10">
    <name type="scientific">Rhizobium fredii</name>
    <name type="common">Sinorhizobium fredii</name>
    <dbReference type="NCBI Taxonomy" id="380"/>
    <lineage>
        <taxon>Bacteria</taxon>
        <taxon>Pseudomonadati</taxon>
        <taxon>Pseudomonadota</taxon>
        <taxon>Alphaproteobacteria</taxon>
        <taxon>Hyphomicrobiales</taxon>
        <taxon>Rhizobiaceae</taxon>
        <taxon>Sinorhizobium/Ensifer group</taxon>
        <taxon>Sinorhizobium</taxon>
    </lineage>
</organism>
<dbReference type="InterPro" id="IPR045621">
    <property type="entry name" value="BPD_transp_1_N"/>
</dbReference>
<feature type="transmembrane region" description="Helical" evidence="7">
    <location>
        <begin position="231"/>
        <end position="257"/>
    </location>
</feature>
<keyword evidence="3" id="KW-1003">Cell membrane</keyword>
<evidence type="ECO:0000256" key="2">
    <source>
        <dbReference type="ARBA" id="ARBA00022448"/>
    </source>
</evidence>
<accession>A0A844A5I7</accession>
<keyword evidence="5 7" id="KW-1133">Transmembrane helix</keyword>
<keyword evidence="6 7" id="KW-0472">Membrane</keyword>
<evidence type="ECO:0000256" key="3">
    <source>
        <dbReference type="ARBA" id="ARBA00022475"/>
    </source>
</evidence>
<gene>
    <name evidence="9" type="ORF">GHK48_08695</name>
</gene>
<evidence type="ECO:0000256" key="7">
    <source>
        <dbReference type="RuleBase" id="RU363032"/>
    </source>
</evidence>
<dbReference type="Pfam" id="PF19300">
    <property type="entry name" value="BPD_transp_1_N"/>
    <property type="match status" value="1"/>
</dbReference>
<dbReference type="InterPro" id="IPR035906">
    <property type="entry name" value="MetI-like_sf"/>
</dbReference>
<dbReference type="PROSITE" id="PS50928">
    <property type="entry name" value="ABC_TM1"/>
    <property type="match status" value="1"/>
</dbReference>
<dbReference type="AlphaFoldDB" id="A0A844A5I7"/>
<dbReference type="GO" id="GO:0055085">
    <property type="term" value="P:transmembrane transport"/>
    <property type="evidence" value="ECO:0007669"/>
    <property type="project" value="InterPro"/>
</dbReference>
<evidence type="ECO:0000256" key="1">
    <source>
        <dbReference type="ARBA" id="ARBA00004651"/>
    </source>
</evidence>
<comment type="similarity">
    <text evidence="7">Belongs to the binding-protein-dependent transport system permease family.</text>
</comment>
<dbReference type="Gene3D" id="1.10.3720.10">
    <property type="entry name" value="MetI-like"/>
    <property type="match status" value="1"/>
</dbReference>